<dbReference type="EMBL" id="JARBHA010000004">
    <property type="protein sequence ID" value="KAJ9702169.1"/>
    <property type="molecule type" value="Genomic_DNA"/>
</dbReference>
<dbReference type="InterPro" id="IPR045191">
    <property type="entry name" value="MBR1/2-like"/>
</dbReference>
<evidence type="ECO:0000256" key="5">
    <source>
        <dbReference type="ARBA" id="ARBA00022771"/>
    </source>
</evidence>
<feature type="compositionally biased region" description="Polar residues" evidence="9">
    <location>
        <begin position="219"/>
        <end position="229"/>
    </location>
</feature>
<dbReference type="GO" id="GO:0008270">
    <property type="term" value="F:zinc ion binding"/>
    <property type="evidence" value="ECO:0007669"/>
    <property type="project" value="UniProtKB-KW"/>
</dbReference>
<evidence type="ECO:0000313" key="11">
    <source>
        <dbReference type="EMBL" id="KAJ9702169.1"/>
    </source>
</evidence>
<dbReference type="SMART" id="SM00184">
    <property type="entry name" value="RING"/>
    <property type="match status" value="1"/>
</dbReference>
<keyword evidence="12" id="KW-1185">Reference proteome</keyword>
<feature type="compositionally biased region" description="Low complexity" evidence="9">
    <location>
        <begin position="68"/>
        <end position="87"/>
    </location>
</feature>
<organism evidence="11 12">
    <name type="scientific">Vitis rotundifolia</name>
    <name type="common">Muscadine grape</name>
    <dbReference type="NCBI Taxonomy" id="103349"/>
    <lineage>
        <taxon>Eukaryota</taxon>
        <taxon>Viridiplantae</taxon>
        <taxon>Streptophyta</taxon>
        <taxon>Embryophyta</taxon>
        <taxon>Tracheophyta</taxon>
        <taxon>Spermatophyta</taxon>
        <taxon>Magnoliopsida</taxon>
        <taxon>eudicotyledons</taxon>
        <taxon>Gunneridae</taxon>
        <taxon>Pentapetalae</taxon>
        <taxon>rosids</taxon>
        <taxon>Vitales</taxon>
        <taxon>Vitaceae</taxon>
        <taxon>Viteae</taxon>
        <taxon>Vitis</taxon>
    </lineage>
</organism>
<dbReference type="InterPro" id="IPR001841">
    <property type="entry name" value="Znf_RING"/>
</dbReference>
<evidence type="ECO:0000313" key="12">
    <source>
        <dbReference type="Proteomes" id="UP001168098"/>
    </source>
</evidence>
<feature type="compositionally biased region" description="Low complexity" evidence="9">
    <location>
        <begin position="246"/>
        <end position="275"/>
    </location>
</feature>
<comment type="catalytic activity">
    <reaction evidence="1">
        <text>S-ubiquitinyl-[E2 ubiquitin-conjugating enzyme]-L-cysteine + [acceptor protein]-L-lysine = [E2 ubiquitin-conjugating enzyme]-L-cysteine + N(6)-ubiquitinyl-[acceptor protein]-L-lysine.</text>
        <dbReference type="EC" id="2.3.2.27"/>
    </reaction>
</comment>
<gene>
    <name evidence="11" type="ORF">PVL29_004080</name>
</gene>
<dbReference type="Pfam" id="PF13639">
    <property type="entry name" value="zf-RING_2"/>
    <property type="match status" value="1"/>
</dbReference>
<keyword evidence="4" id="KW-0479">Metal-binding</keyword>
<name>A0AA39A7I6_VITRO</name>
<feature type="compositionally biased region" description="Basic and acidic residues" evidence="9">
    <location>
        <begin position="230"/>
        <end position="243"/>
    </location>
</feature>
<dbReference type="Proteomes" id="UP001168098">
    <property type="component" value="Unassembled WGS sequence"/>
</dbReference>
<evidence type="ECO:0000256" key="6">
    <source>
        <dbReference type="ARBA" id="ARBA00022786"/>
    </source>
</evidence>
<proteinExistence type="predicted"/>
<accession>A0AA39A7I6</accession>
<keyword evidence="3" id="KW-0808">Transferase</keyword>
<dbReference type="GO" id="GO:0061630">
    <property type="term" value="F:ubiquitin protein ligase activity"/>
    <property type="evidence" value="ECO:0007669"/>
    <property type="project" value="UniProtKB-EC"/>
</dbReference>
<dbReference type="InterPro" id="IPR013083">
    <property type="entry name" value="Znf_RING/FYVE/PHD"/>
</dbReference>
<dbReference type="PANTHER" id="PTHR22937">
    <property type="entry name" value="E3 UBIQUITIN-PROTEIN LIGASE RNF165"/>
    <property type="match status" value="1"/>
</dbReference>
<dbReference type="AlphaFoldDB" id="A0AA39A7I6"/>
<evidence type="ECO:0000259" key="10">
    <source>
        <dbReference type="PROSITE" id="PS50089"/>
    </source>
</evidence>
<dbReference type="PROSITE" id="PS50089">
    <property type="entry name" value="ZF_RING_2"/>
    <property type="match status" value="1"/>
</dbReference>
<protein>
    <recommendedName>
        <fullName evidence="2">RING-type E3 ubiquitin transferase</fullName>
        <ecNumber evidence="2">2.3.2.27</ecNumber>
    </recommendedName>
</protein>
<dbReference type="PANTHER" id="PTHR22937:SF136">
    <property type="entry name" value="RING-TYPE E3 UBIQUITIN TRANSFERASE"/>
    <property type="match status" value="1"/>
</dbReference>
<evidence type="ECO:0000256" key="8">
    <source>
        <dbReference type="PROSITE-ProRule" id="PRU00175"/>
    </source>
</evidence>
<evidence type="ECO:0000256" key="2">
    <source>
        <dbReference type="ARBA" id="ARBA00012483"/>
    </source>
</evidence>
<keyword evidence="5 8" id="KW-0863">Zinc-finger</keyword>
<feature type="compositionally biased region" description="Polar residues" evidence="9">
    <location>
        <begin position="88"/>
        <end position="98"/>
    </location>
</feature>
<keyword evidence="6" id="KW-0833">Ubl conjugation pathway</keyword>
<evidence type="ECO:0000256" key="7">
    <source>
        <dbReference type="ARBA" id="ARBA00022833"/>
    </source>
</evidence>
<evidence type="ECO:0000256" key="1">
    <source>
        <dbReference type="ARBA" id="ARBA00000900"/>
    </source>
</evidence>
<feature type="domain" description="RING-type" evidence="10">
    <location>
        <begin position="503"/>
        <end position="544"/>
    </location>
</feature>
<dbReference type="EC" id="2.3.2.27" evidence="2"/>
<keyword evidence="7" id="KW-0862">Zinc</keyword>
<evidence type="ECO:0000256" key="9">
    <source>
        <dbReference type="SAM" id="MobiDB-lite"/>
    </source>
</evidence>
<evidence type="ECO:0000256" key="4">
    <source>
        <dbReference type="ARBA" id="ARBA00022723"/>
    </source>
</evidence>
<evidence type="ECO:0000256" key="3">
    <source>
        <dbReference type="ARBA" id="ARBA00022679"/>
    </source>
</evidence>
<dbReference type="SUPFAM" id="SSF57850">
    <property type="entry name" value="RING/U-box"/>
    <property type="match status" value="1"/>
</dbReference>
<reference evidence="11 12" key="1">
    <citation type="journal article" date="2023" name="BMC Biotechnol.">
        <title>Vitis rotundifolia cv Carlos genome sequencing.</title>
        <authorList>
            <person name="Huff M."/>
            <person name="Hulse-Kemp A."/>
            <person name="Scheffler B."/>
            <person name="Youngblood R."/>
            <person name="Simpson S."/>
            <person name="Babiker E."/>
            <person name="Staton M."/>
        </authorList>
    </citation>
    <scope>NUCLEOTIDE SEQUENCE [LARGE SCALE GENOMIC DNA]</scope>
    <source>
        <tissue evidence="11">Leaf</tissue>
    </source>
</reference>
<dbReference type="Gene3D" id="3.30.40.10">
    <property type="entry name" value="Zinc/RING finger domain, C3HC4 (zinc finger)"/>
    <property type="match status" value="1"/>
</dbReference>
<sequence length="554" mass="60220">MDEYSGKRAINELVVSRKGSGLRPGVILRDTANNRDRNAQFCNRLGCRGRLNSMKGTQLGSLEKPKSSRPSSFTSSSGKEIIGSSSSTGPSVRKSLQTPRKKLSAHLETDSSETSSVPDESEVLELIPPPGKIQRGLHPEADDTESSEITPMEVGSSSIVSNTRPRRNFHQKSGFTNQATLMGSSVALASKTAGQGARHGANASRYGLRNLRCNSISDVMPSCSSSESNLTRKKDIGKKRLSEIESSSSARGKKSGGPSSEYGRNSISSYGVSISDSRRARNWTPSRDNGVASVRTRRSINGNTRPSSSNQGIRNNLLPTEPSITIPQMPQPEISIGANDPSLSHQFSIGSPSSFLDSYSQSGSSSENLHSIMPISPTEVGISRSSMNRDSLRRYNMDGIAEVLLALERIEQDEELTYEQLLVLETNLFLGGLSFHDQHRDMRLDIDNMSYEELLALEEKMGTVSTALTEEALSKCLERSIYHTLPTEPGTMDCAGDGDDVKCSICQEEYVVGDEVGKLQCEHGYHVACIHQWLRVKNWCPVCKASAALSSSSS</sequence>
<comment type="caution">
    <text evidence="11">The sequence shown here is derived from an EMBL/GenBank/DDBJ whole genome shotgun (WGS) entry which is preliminary data.</text>
</comment>
<feature type="region of interest" description="Disordered" evidence="9">
    <location>
        <begin position="219"/>
        <end position="318"/>
    </location>
</feature>
<feature type="compositionally biased region" description="Polar residues" evidence="9">
    <location>
        <begin position="299"/>
        <end position="318"/>
    </location>
</feature>
<dbReference type="FunFam" id="3.30.40.10:FF:000504">
    <property type="entry name" value="E3 ubiquitin-protein ligase arkadia"/>
    <property type="match status" value="1"/>
</dbReference>
<feature type="region of interest" description="Disordered" evidence="9">
    <location>
        <begin position="50"/>
        <end position="170"/>
    </location>
</feature>